<dbReference type="PATRIC" id="fig|1288826.3.peg.649"/>
<protein>
    <submittedName>
        <fullName evidence="2">DSBA-like thioredoxin domain-containing protein</fullName>
    </submittedName>
</protein>
<name>M7D880_9GAMM</name>
<dbReference type="SUPFAM" id="SSF52833">
    <property type="entry name" value="Thioredoxin-like"/>
    <property type="match status" value="1"/>
</dbReference>
<reference evidence="2 3" key="1">
    <citation type="journal article" date="2013" name="Genome Announc.">
        <title>Genome Sequence of Hydrothermal Arsenic-Respiring Bacterium Marinobacter santoriniensis NKSG1T.</title>
        <authorList>
            <person name="Handley K.M."/>
            <person name="Upton M."/>
            <person name="Beatson S.A."/>
            <person name="Hery M."/>
            <person name="Lloyd J.R."/>
        </authorList>
    </citation>
    <scope>NUCLEOTIDE SEQUENCE [LARGE SCALE GENOMIC DNA]</scope>
    <source>
        <strain evidence="2 3">NKSG1</strain>
    </source>
</reference>
<proteinExistence type="predicted"/>
<dbReference type="STRING" id="1288826.MSNKSG1_03375"/>
<dbReference type="InterPro" id="IPR036249">
    <property type="entry name" value="Thioredoxin-like_sf"/>
</dbReference>
<dbReference type="GO" id="GO:0016491">
    <property type="term" value="F:oxidoreductase activity"/>
    <property type="evidence" value="ECO:0007669"/>
    <property type="project" value="InterPro"/>
</dbReference>
<evidence type="ECO:0000313" key="2">
    <source>
        <dbReference type="EMBL" id="EMP56918.1"/>
    </source>
</evidence>
<dbReference type="Proteomes" id="UP000011960">
    <property type="component" value="Unassembled WGS sequence"/>
</dbReference>
<comment type="caution">
    <text evidence="2">The sequence shown here is derived from an EMBL/GenBank/DDBJ whole genome shotgun (WGS) entry which is preliminary data.</text>
</comment>
<dbReference type="eggNOG" id="COG3917">
    <property type="taxonomic scope" value="Bacteria"/>
</dbReference>
<dbReference type="PANTHER" id="PTHR42943:SF2">
    <property type="entry name" value="GLUTATHIONE S-TRANSFERASE KAPPA 1"/>
    <property type="match status" value="1"/>
</dbReference>
<evidence type="ECO:0000313" key="3">
    <source>
        <dbReference type="Proteomes" id="UP000011960"/>
    </source>
</evidence>
<dbReference type="RefSeq" id="WP_008937832.1">
    <property type="nucleotide sequence ID" value="NZ_APAT01000009.1"/>
</dbReference>
<dbReference type="PANTHER" id="PTHR42943">
    <property type="entry name" value="GLUTATHIONE S-TRANSFERASE KAPPA"/>
    <property type="match status" value="1"/>
</dbReference>
<dbReference type="Gene3D" id="3.40.30.10">
    <property type="entry name" value="Glutaredoxin"/>
    <property type="match status" value="1"/>
</dbReference>
<dbReference type="AlphaFoldDB" id="M7D880"/>
<sequence length="458" mass="52488">MRRPEKADLMPWFARALSSAPRHSIKNAIQNTRAKIRGEQDLARVFINPRDPYGLPLLQALTQLQENYRVRFRLHTVWRLDDDMFPEPALWRAWAQQDATRLANLYDFTPPDRPTPPSETELTSATARLLAAEKASEALSTALKVFEQLWRSTTFEAAGGPPDEATLSENEAMLRRLGHYQGSMVWYLGDWFWGVDRLDHLERSLTRQGLKRNAAEATTFTRTWADLTANATALPGNHPATKTPLEVFFSIRSPYSYLGLERATRLANAWNIPLQLRPVLPMLMRGQSVPDAKKWYIFHDTKREADKLGIPYGFVADPLGPGVERCYALFEFARSEGREIDYMRTYARAVNAEGIRSETDEGLKRIVERAGLDWQKAKTLLNDESWRDWAEENRQAMYECGLWGVPSFRYGAVSCWGQDRLWVIEEEIKKRVETSSTQGVCDPTNDAKVTQSQCRNVR</sequence>
<evidence type="ECO:0000259" key="1">
    <source>
        <dbReference type="Pfam" id="PF01323"/>
    </source>
</evidence>
<dbReference type="Pfam" id="PF01323">
    <property type="entry name" value="DSBA"/>
    <property type="match status" value="1"/>
</dbReference>
<gene>
    <name evidence="2" type="ORF">MSNKSG1_03375</name>
</gene>
<organism evidence="2 3">
    <name type="scientific">Marinobacter santoriniensis NKSG1</name>
    <dbReference type="NCBI Taxonomy" id="1288826"/>
    <lineage>
        <taxon>Bacteria</taxon>
        <taxon>Pseudomonadati</taxon>
        <taxon>Pseudomonadota</taxon>
        <taxon>Gammaproteobacteria</taxon>
        <taxon>Pseudomonadales</taxon>
        <taxon>Marinobacteraceae</taxon>
        <taxon>Marinobacter</taxon>
    </lineage>
</organism>
<dbReference type="OrthoDB" id="5244108at2"/>
<keyword evidence="3" id="KW-1185">Reference proteome</keyword>
<feature type="domain" description="DSBA-like thioredoxin" evidence="1">
    <location>
        <begin position="245"/>
        <end position="428"/>
    </location>
</feature>
<dbReference type="InterPro" id="IPR051924">
    <property type="entry name" value="GST_Kappa/NadH"/>
</dbReference>
<dbReference type="EMBL" id="APAT01000009">
    <property type="protein sequence ID" value="EMP56918.1"/>
    <property type="molecule type" value="Genomic_DNA"/>
</dbReference>
<accession>M7D880</accession>
<dbReference type="InterPro" id="IPR001853">
    <property type="entry name" value="DSBA-like_thioredoxin_dom"/>
</dbReference>